<dbReference type="PANTHER" id="PTHR46268">
    <property type="entry name" value="STRESS RESPONSE PROTEIN NHAX"/>
    <property type="match status" value="1"/>
</dbReference>
<dbReference type="PANTHER" id="PTHR46268:SF15">
    <property type="entry name" value="UNIVERSAL STRESS PROTEIN HP_0031"/>
    <property type="match status" value="1"/>
</dbReference>
<protein>
    <recommendedName>
        <fullName evidence="2">Universal stress protein</fullName>
    </recommendedName>
</protein>
<dbReference type="PRINTS" id="PR01438">
    <property type="entry name" value="UNVRSLSTRESS"/>
</dbReference>
<comment type="similarity">
    <text evidence="1 2">Belongs to the universal stress protein A family.</text>
</comment>
<proteinExistence type="inferred from homology"/>
<feature type="domain" description="UspA" evidence="3">
    <location>
        <begin position="1"/>
        <end position="148"/>
    </location>
</feature>
<dbReference type="InterPro" id="IPR006015">
    <property type="entry name" value="Universal_stress_UspA"/>
</dbReference>
<dbReference type="SUPFAM" id="SSF52402">
    <property type="entry name" value="Adenine nucleotide alpha hydrolases-like"/>
    <property type="match status" value="1"/>
</dbReference>
<evidence type="ECO:0000259" key="3">
    <source>
        <dbReference type="Pfam" id="PF00582"/>
    </source>
</evidence>
<comment type="subcellular location">
    <subcellularLocation>
        <location evidence="2">Cytoplasm</location>
    </subcellularLocation>
</comment>
<keyword evidence="5" id="KW-1185">Reference proteome</keyword>
<accession>A0AAD0RLV4</accession>
<dbReference type="InterPro" id="IPR014729">
    <property type="entry name" value="Rossmann-like_a/b/a_fold"/>
</dbReference>
<dbReference type="RefSeq" id="WP_019103763.1">
    <property type="nucleotide sequence ID" value="NZ_CP031968.1"/>
</dbReference>
<gene>
    <name evidence="4" type="ORF">D1345_01385</name>
</gene>
<dbReference type="GO" id="GO:0005737">
    <property type="term" value="C:cytoplasm"/>
    <property type="evidence" value="ECO:0007669"/>
    <property type="project" value="UniProtKB-SubCell"/>
</dbReference>
<keyword evidence="2" id="KW-0963">Cytoplasm</keyword>
<dbReference type="Pfam" id="PF00582">
    <property type="entry name" value="Usp"/>
    <property type="match status" value="1"/>
</dbReference>
<dbReference type="Gene3D" id="3.40.50.620">
    <property type="entry name" value="HUPs"/>
    <property type="match status" value="1"/>
</dbReference>
<dbReference type="KEGG" id="crz:D1345_01385"/>
<evidence type="ECO:0000313" key="5">
    <source>
        <dbReference type="Proteomes" id="UP000259465"/>
    </source>
</evidence>
<dbReference type="Proteomes" id="UP000259465">
    <property type="component" value="Chromosome"/>
</dbReference>
<reference evidence="4 5" key="1">
    <citation type="submission" date="2018-08" db="EMBL/GenBank/DDBJ databases">
        <title>Complete genome sequence of JP2-74.</title>
        <authorList>
            <person name="Wu L."/>
        </authorList>
    </citation>
    <scope>NUCLEOTIDE SEQUENCE [LARGE SCALE GENOMIC DNA]</scope>
    <source>
        <strain evidence="4 5">JP2-74</strain>
    </source>
</reference>
<name>A0AAD0RLV4_9NEIS</name>
<evidence type="ECO:0000256" key="1">
    <source>
        <dbReference type="ARBA" id="ARBA00008791"/>
    </source>
</evidence>
<evidence type="ECO:0000313" key="4">
    <source>
        <dbReference type="EMBL" id="AXT44932.1"/>
    </source>
</evidence>
<dbReference type="EMBL" id="CP031968">
    <property type="protein sequence ID" value="AXT44932.1"/>
    <property type="molecule type" value="Genomic_DNA"/>
</dbReference>
<evidence type="ECO:0000256" key="2">
    <source>
        <dbReference type="PIRNR" id="PIRNR006276"/>
    </source>
</evidence>
<dbReference type="InterPro" id="IPR006016">
    <property type="entry name" value="UspA"/>
</dbReference>
<organism evidence="4 5">
    <name type="scientific">Chromobacterium rhizoryzae</name>
    <dbReference type="NCBI Taxonomy" id="1778675"/>
    <lineage>
        <taxon>Bacteria</taxon>
        <taxon>Pseudomonadati</taxon>
        <taxon>Pseudomonadota</taxon>
        <taxon>Betaproteobacteria</taxon>
        <taxon>Neisseriales</taxon>
        <taxon>Chromobacteriaceae</taxon>
        <taxon>Chromobacterium</taxon>
    </lineage>
</organism>
<dbReference type="AlphaFoldDB" id="A0AAD0RLV4"/>
<sequence>MYQHIIAALDGSSNSDKALLEAIRIAKFCKASLTLFHIASLRDLAVEGVGLLGTHELHDQAFRDGNRVLEHARKQAVEAGVEQVQIHMAESWDGGADMAELLVRYADSHNANLVVLGTHGRSGIAHLLLGSFAQNLLRRANCPVMVLRSEQSEFGQAE</sequence>
<dbReference type="PIRSF" id="PIRSF006276">
    <property type="entry name" value="UspA"/>
    <property type="match status" value="1"/>
</dbReference>
<dbReference type="CDD" id="cd00293">
    <property type="entry name" value="USP-like"/>
    <property type="match status" value="1"/>
</dbReference>